<dbReference type="GO" id="GO:0006793">
    <property type="term" value="P:phosphorus metabolic process"/>
    <property type="evidence" value="ECO:0007669"/>
    <property type="project" value="UniProtKB-ARBA"/>
</dbReference>
<dbReference type="SMART" id="SM00382">
    <property type="entry name" value="AAA"/>
    <property type="match status" value="1"/>
</dbReference>
<dbReference type="EMBL" id="DSFP01000031">
    <property type="protein sequence ID" value="HEW45646.1"/>
    <property type="molecule type" value="Genomic_DNA"/>
</dbReference>
<accession>A0A7C2ZGB5</accession>
<dbReference type="Pfam" id="PF13091">
    <property type="entry name" value="PLDc_2"/>
    <property type="match status" value="1"/>
</dbReference>
<comment type="caution">
    <text evidence="2">The sequence shown here is derived from an EMBL/GenBank/DDBJ whole genome shotgun (WGS) entry which is preliminary data.</text>
</comment>
<dbReference type="SUPFAM" id="SSF56024">
    <property type="entry name" value="Phospholipase D/nuclease"/>
    <property type="match status" value="1"/>
</dbReference>
<organism evidence="2">
    <name type="scientific">Hydrogenobacter sp</name>
    <dbReference type="NCBI Taxonomy" id="2152829"/>
    <lineage>
        <taxon>Bacteria</taxon>
        <taxon>Pseudomonadati</taxon>
        <taxon>Aquificota</taxon>
        <taxon>Aquificia</taxon>
        <taxon>Aquificales</taxon>
        <taxon>Aquificaceae</taxon>
        <taxon>Hydrogenobacter</taxon>
    </lineage>
</organism>
<dbReference type="GO" id="GO:0003824">
    <property type="term" value="F:catalytic activity"/>
    <property type="evidence" value="ECO:0007669"/>
    <property type="project" value="InterPro"/>
</dbReference>
<dbReference type="InterPro" id="IPR008571">
    <property type="entry name" value="HerA-like"/>
</dbReference>
<reference evidence="2" key="1">
    <citation type="journal article" date="2020" name="mSystems">
        <title>Genome- and Community-Level Interaction Insights into Carbon Utilization and Element Cycling Functions of Hydrothermarchaeota in Hydrothermal Sediment.</title>
        <authorList>
            <person name="Zhou Z."/>
            <person name="Liu Y."/>
            <person name="Xu W."/>
            <person name="Pan J."/>
            <person name="Luo Z.H."/>
            <person name="Li M."/>
        </authorList>
    </citation>
    <scope>NUCLEOTIDE SEQUENCE [LARGE SCALE GENOMIC DNA]</scope>
    <source>
        <strain evidence="2">SpSt-132</strain>
    </source>
</reference>
<dbReference type="InterPro" id="IPR002789">
    <property type="entry name" value="HerA_central"/>
</dbReference>
<dbReference type="SUPFAM" id="SSF52540">
    <property type="entry name" value="P-loop containing nucleoside triphosphate hydrolases"/>
    <property type="match status" value="1"/>
</dbReference>
<dbReference type="InterPro" id="IPR025202">
    <property type="entry name" value="PLD-like_dom"/>
</dbReference>
<dbReference type="Gene3D" id="3.40.50.300">
    <property type="entry name" value="P-loop containing nucleotide triphosphate hydrolases"/>
    <property type="match status" value="2"/>
</dbReference>
<dbReference type="InterPro" id="IPR001736">
    <property type="entry name" value="PLipase_D/transphosphatidylase"/>
</dbReference>
<protein>
    <submittedName>
        <fullName evidence="2">DUF87 domain-containing protein</fullName>
    </submittedName>
</protein>
<evidence type="ECO:0000259" key="1">
    <source>
        <dbReference type="PROSITE" id="PS50035"/>
    </source>
</evidence>
<dbReference type="InterPro" id="IPR003593">
    <property type="entry name" value="AAA+_ATPase"/>
</dbReference>
<dbReference type="AlphaFoldDB" id="A0A7C2ZGB5"/>
<dbReference type="InterPro" id="IPR027417">
    <property type="entry name" value="P-loop_NTPase"/>
</dbReference>
<dbReference type="PANTHER" id="PTHR42957">
    <property type="entry name" value="HELICASE MJ1565-RELATED"/>
    <property type="match status" value="1"/>
</dbReference>
<dbReference type="PROSITE" id="PS50035">
    <property type="entry name" value="PLD"/>
    <property type="match status" value="1"/>
</dbReference>
<sequence>MKELFEKLKERVAEARKSLKIASPWIEECLLEKLLEVLPKGIKIEVILRSQELKDLAITGEGTFRTLNKFGADVYISDRLHAKLVIVDDLLALVGSANLTGAGMREEGNLEAMVLLEGEEAKRLSELFEDYKRQSVKLLKDALAVVISVESSTEATALLFENIPEQSFLWVEKEGYKLLCKLTKVYTQSQSFIVPESFYKDKLWLLAHLRTSLISSGGYMGKVKVLLELRGEKEGYFGTPLRSLSLGDQLLPVREEEPDLQKIMKTNLSGYSMDIPLRVGSLLGKDVDVYIDLAKLTSMHMAVLGTTGSGKTAFVARLISAVPSNSCKVIIFDLFGEYINKLDPQRVHHAKLPYTLLPLWTEDIKELFRDYGFVLQERSEEERSFLAHIRSQLKPSMSLSAYREKTLKDILLEASKGGLRRDVLDVIEMVIRELGEEVLENQPKVFKLLEEALSSDKEIVIVDLKDMVNMSARLNLVGLLLREILSIARLKPERRLIVLEEAHNFAPERGATEVPTGRENLAINMTKKIALEGRKFSLGLVAISQRPANLSKYVLSQLNTQAIFRLITQNDIEAVSQFFEYPQEGQLRLLPTLKPGHLFLSGIAVPFSMLVEIQL</sequence>
<proteinExistence type="predicted"/>
<dbReference type="PANTHER" id="PTHR42957:SF1">
    <property type="entry name" value="HELICASE MJ1565-RELATED"/>
    <property type="match status" value="1"/>
</dbReference>
<dbReference type="Gene3D" id="3.30.870.10">
    <property type="entry name" value="Endonuclease Chain A"/>
    <property type="match status" value="1"/>
</dbReference>
<dbReference type="SMART" id="SM00155">
    <property type="entry name" value="PLDc"/>
    <property type="match status" value="1"/>
</dbReference>
<name>A0A7C2ZGB5_9AQUI</name>
<evidence type="ECO:0000313" key="2">
    <source>
        <dbReference type="EMBL" id="HEW45646.1"/>
    </source>
</evidence>
<dbReference type="Pfam" id="PF01935">
    <property type="entry name" value="DUF87"/>
    <property type="match status" value="1"/>
</dbReference>
<feature type="domain" description="PLD phosphodiesterase" evidence="1">
    <location>
        <begin position="76"/>
        <end position="103"/>
    </location>
</feature>
<gene>
    <name evidence="2" type="ORF">ENO47_03115</name>
</gene>